<proteinExistence type="predicted"/>
<reference evidence="1" key="1">
    <citation type="journal article" date="2020" name="bioRxiv">
        <title>Hybrid origin of Populus tomentosa Carr. identified through genome sequencing and phylogenomic analysis.</title>
        <authorList>
            <person name="An X."/>
            <person name="Gao K."/>
            <person name="Chen Z."/>
            <person name="Li J."/>
            <person name="Yang X."/>
            <person name="Yang X."/>
            <person name="Zhou J."/>
            <person name="Guo T."/>
            <person name="Zhao T."/>
            <person name="Huang S."/>
            <person name="Miao D."/>
            <person name="Khan W.U."/>
            <person name="Rao P."/>
            <person name="Ye M."/>
            <person name="Lei B."/>
            <person name="Liao W."/>
            <person name="Wang J."/>
            <person name="Ji L."/>
            <person name="Li Y."/>
            <person name="Guo B."/>
            <person name="Mustafa N.S."/>
            <person name="Li S."/>
            <person name="Yun Q."/>
            <person name="Keller S.R."/>
            <person name="Mao J."/>
            <person name="Zhang R."/>
            <person name="Strauss S.H."/>
        </authorList>
    </citation>
    <scope>NUCLEOTIDE SEQUENCE</scope>
    <source>
        <strain evidence="1">GM15</strain>
        <tissue evidence="1">Leaf</tissue>
    </source>
</reference>
<dbReference type="PANTHER" id="PTHR33592">
    <property type="entry name" value="TRANSMEMBRANE PROTEIN"/>
    <property type="match status" value="1"/>
</dbReference>
<keyword evidence="2" id="KW-1185">Reference proteome</keyword>
<sequence>MIKAKQSVLSHYVGPTIFFFQCDSPLHLEDFKVSDLTFRTLLEMVETNDAVLCNEDGPEASKIEWKLILPEMKIYRIEVNRGGKRVKLQEQRSASLQPGATRPLGYQLLKQERLLLQSLPKGPVTPSGPNPCTYIPKGAPGSCKLKGMNIAGSVARSPPAFSKHAVDSSISKNIREHVQVS</sequence>
<dbReference type="PANTHER" id="PTHR33592:SF20">
    <property type="match status" value="1"/>
</dbReference>
<evidence type="ECO:0000313" key="2">
    <source>
        <dbReference type="Proteomes" id="UP000886885"/>
    </source>
</evidence>
<protein>
    <submittedName>
        <fullName evidence="1">Uncharacterized protein</fullName>
    </submittedName>
</protein>
<dbReference type="EMBL" id="JAAWWB010000009">
    <property type="protein sequence ID" value="KAG6776420.1"/>
    <property type="molecule type" value="Genomic_DNA"/>
</dbReference>
<organism evidence="1 2">
    <name type="scientific">Populus tomentosa</name>
    <name type="common">Chinese white poplar</name>
    <dbReference type="NCBI Taxonomy" id="118781"/>
    <lineage>
        <taxon>Eukaryota</taxon>
        <taxon>Viridiplantae</taxon>
        <taxon>Streptophyta</taxon>
        <taxon>Embryophyta</taxon>
        <taxon>Tracheophyta</taxon>
        <taxon>Spermatophyta</taxon>
        <taxon>Magnoliopsida</taxon>
        <taxon>eudicotyledons</taxon>
        <taxon>Gunneridae</taxon>
        <taxon>Pentapetalae</taxon>
        <taxon>rosids</taxon>
        <taxon>fabids</taxon>
        <taxon>Malpighiales</taxon>
        <taxon>Salicaceae</taxon>
        <taxon>Saliceae</taxon>
        <taxon>Populus</taxon>
    </lineage>
</organism>
<accession>A0A8X8D3I2</accession>
<dbReference type="OrthoDB" id="833235at2759"/>
<comment type="caution">
    <text evidence="1">The sequence shown here is derived from an EMBL/GenBank/DDBJ whole genome shotgun (WGS) entry which is preliminary data.</text>
</comment>
<dbReference type="Proteomes" id="UP000886885">
    <property type="component" value="Chromosome 5A"/>
</dbReference>
<dbReference type="AlphaFoldDB" id="A0A8X8D3I2"/>
<name>A0A8X8D3I2_POPTO</name>
<gene>
    <name evidence="1" type="ORF">POTOM_019929</name>
</gene>
<evidence type="ECO:0000313" key="1">
    <source>
        <dbReference type="EMBL" id="KAG6776420.1"/>
    </source>
</evidence>